<proteinExistence type="predicted"/>
<accession>A0A0D0CWB8</accession>
<evidence type="ECO:0000313" key="2">
    <source>
        <dbReference type="Proteomes" id="UP000054538"/>
    </source>
</evidence>
<dbReference type="Proteomes" id="UP000054538">
    <property type="component" value="Unassembled WGS sequence"/>
</dbReference>
<keyword evidence="2" id="KW-1185">Reference proteome</keyword>
<dbReference type="AlphaFoldDB" id="A0A0D0CWB8"/>
<dbReference type="InParanoid" id="A0A0D0CWB8"/>
<organism evidence="1 2">
    <name type="scientific">Paxillus rubicundulus Ve08.2h10</name>
    <dbReference type="NCBI Taxonomy" id="930991"/>
    <lineage>
        <taxon>Eukaryota</taxon>
        <taxon>Fungi</taxon>
        <taxon>Dikarya</taxon>
        <taxon>Basidiomycota</taxon>
        <taxon>Agaricomycotina</taxon>
        <taxon>Agaricomycetes</taxon>
        <taxon>Agaricomycetidae</taxon>
        <taxon>Boletales</taxon>
        <taxon>Paxilineae</taxon>
        <taxon>Paxillaceae</taxon>
        <taxon>Paxillus</taxon>
    </lineage>
</organism>
<dbReference type="HOGENOM" id="CLU_171507_2_0_1"/>
<reference evidence="1 2" key="1">
    <citation type="submission" date="2014-04" db="EMBL/GenBank/DDBJ databases">
        <authorList>
            <consortium name="DOE Joint Genome Institute"/>
            <person name="Kuo A."/>
            <person name="Kohler A."/>
            <person name="Jargeat P."/>
            <person name="Nagy L.G."/>
            <person name="Floudas D."/>
            <person name="Copeland A."/>
            <person name="Barry K.W."/>
            <person name="Cichocki N."/>
            <person name="Veneault-Fourrey C."/>
            <person name="LaButti K."/>
            <person name="Lindquist E.A."/>
            <person name="Lipzen A."/>
            <person name="Lundell T."/>
            <person name="Morin E."/>
            <person name="Murat C."/>
            <person name="Sun H."/>
            <person name="Tunlid A."/>
            <person name="Henrissat B."/>
            <person name="Grigoriev I.V."/>
            <person name="Hibbett D.S."/>
            <person name="Martin F."/>
            <person name="Nordberg H.P."/>
            <person name="Cantor M.N."/>
            <person name="Hua S.X."/>
        </authorList>
    </citation>
    <scope>NUCLEOTIDE SEQUENCE [LARGE SCALE GENOMIC DNA]</scope>
    <source>
        <strain evidence="1 2">Ve08.2h10</strain>
    </source>
</reference>
<sequence>MAYHYQLLFVNHTAPIPYHTSIFTGQAGMLELINGHPDQIHTCLGVNHNTFNGLLQTLLHHGVVPS</sequence>
<name>A0A0D0CWB8_9AGAM</name>
<reference evidence="2" key="2">
    <citation type="submission" date="2015-01" db="EMBL/GenBank/DDBJ databases">
        <title>Evolutionary Origins and Diversification of the Mycorrhizal Mutualists.</title>
        <authorList>
            <consortium name="DOE Joint Genome Institute"/>
            <consortium name="Mycorrhizal Genomics Consortium"/>
            <person name="Kohler A."/>
            <person name="Kuo A."/>
            <person name="Nagy L.G."/>
            <person name="Floudas D."/>
            <person name="Copeland A."/>
            <person name="Barry K.W."/>
            <person name="Cichocki N."/>
            <person name="Veneault-Fourrey C."/>
            <person name="LaButti K."/>
            <person name="Lindquist E.A."/>
            <person name="Lipzen A."/>
            <person name="Lundell T."/>
            <person name="Morin E."/>
            <person name="Murat C."/>
            <person name="Riley R."/>
            <person name="Ohm R."/>
            <person name="Sun H."/>
            <person name="Tunlid A."/>
            <person name="Henrissat B."/>
            <person name="Grigoriev I.V."/>
            <person name="Hibbett D.S."/>
            <person name="Martin F."/>
        </authorList>
    </citation>
    <scope>NUCLEOTIDE SEQUENCE [LARGE SCALE GENOMIC DNA]</scope>
    <source>
        <strain evidence="2">Ve08.2h10</strain>
    </source>
</reference>
<evidence type="ECO:0000313" key="1">
    <source>
        <dbReference type="EMBL" id="KIK75376.1"/>
    </source>
</evidence>
<gene>
    <name evidence="1" type="ORF">PAXRUDRAFT_173047</name>
</gene>
<protein>
    <submittedName>
        <fullName evidence="1">Uncharacterized protein</fullName>
    </submittedName>
</protein>
<dbReference type="EMBL" id="KN828155">
    <property type="protein sequence ID" value="KIK75376.1"/>
    <property type="molecule type" value="Genomic_DNA"/>
</dbReference>
<dbReference type="OrthoDB" id="2430314at2759"/>